<dbReference type="GO" id="GO:0043565">
    <property type="term" value="F:sequence-specific DNA binding"/>
    <property type="evidence" value="ECO:0007669"/>
    <property type="project" value="TreeGrafter"/>
</dbReference>
<comment type="similarity">
    <text evidence="1">Belongs to the LysR transcriptional regulatory family.</text>
</comment>
<name>A0A1C3K161_9BURK</name>
<dbReference type="AlphaFoldDB" id="A0A1C3K161"/>
<dbReference type="Gene3D" id="3.40.190.290">
    <property type="match status" value="1"/>
</dbReference>
<keyword evidence="8" id="KW-1185">Reference proteome</keyword>
<evidence type="ECO:0000313" key="6">
    <source>
        <dbReference type="EMBL" id="SBT25253.1"/>
    </source>
</evidence>
<keyword evidence="4" id="KW-0804">Transcription</keyword>
<dbReference type="GO" id="GO:0006351">
    <property type="term" value="P:DNA-templated transcription"/>
    <property type="evidence" value="ECO:0007669"/>
    <property type="project" value="TreeGrafter"/>
</dbReference>
<dbReference type="OrthoDB" id="570111at2"/>
<dbReference type="Gene3D" id="1.10.10.10">
    <property type="entry name" value="Winged helix-like DNA-binding domain superfamily/Winged helix DNA-binding domain"/>
    <property type="match status" value="1"/>
</dbReference>
<keyword evidence="2" id="KW-0805">Transcription regulation</keyword>
<evidence type="ECO:0000313" key="7">
    <source>
        <dbReference type="EMBL" id="SOE48998.1"/>
    </source>
</evidence>
<dbReference type="PROSITE" id="PS50931">
    <property type="entry name" value="HTH_LYSR"/>
    <property type="match status" value="1"/>
</dbReference>
<dbReference type="RefSeq" id="WP_067752852.1">
    <property type="nucleotide sequence ID" value="NZ_LT907988.1"/>
</dbReference>
<dbReference type="SUPFAM" id="SSF46785">
    <property type="entry name" value="Winged helix' DNA-binding domain"/>
    <property type="match status" value="1"/>
</dbReference>
<dbReference type="InterPro" id="IPR036388">
    <property type="entry name" value="WH-like_DNA-bd_sf"/>
</dbReference>
<dbReference type="PANTHER" id="PTHR30537:SF3">
    <property type="entry name" value="TRANSCRIPTIONAL REGULATORY PROTEIN"/>
    <property type="match status" value="1"/>
</dbReference>
<dbReference type="Pfam" id="PF00126">
    <property type="entry name" value="HTH_1"/>
    <property type="match status" value="1"/>
</dbReference>
<dbReference type="KEGG" id="odi:ODI_R1778"/>
<dbReference type="PANTHER" id="PTHR30537">
    <property type="entry name" value="HTH-TYPE TRANSCRIPTIONAL REGULATOR"/>
    <property type="match status" value="1"/>
</dbReference>
<dbReference type="Proteomes" id="UP000078558">
    <property type="component" value="Chromosome I"/>
</dbReference>
<evidence type="ECO:0000256" key="3">
    <source>
        <dbReference type="ARBA" id="ARBA00023125"/>
    </source>
</evidence>
<feature type="domain" description="HTH lysR-type" evidence="5">
    <location>
        <begin position="6"/>
        <end position="63"/>
    </location>
</feature>
<accession>A0A1C3K161</accession>
<reference evidence="6 8" key="1">
    <citation type="submission" date="2016-06" db="EMBL/GenBank/DDBJ databases">
        <authorList>
            <person name="Kjaerup R.B."/>
            <person name="Dalgaard T.S."/>
            <person name="Juul-Madsen H.R."/>
        </authorList>
    </citation>
    <scope>NUCLEOTIDE SEQUENCE [LARGE SCALE GENOMIC DNA]</scope>
    <source>
        <strain evidence="6">Orrdi1</strain>
    </source>
</reference>
<dbReference type="EMBL" id="FLRC01000016">
    <property type="protein sequence ID" value="SBT25253.1"/>
    <property type="molecule type" value="Genomic_DNA"/>
</dbReference>
<dbReference type="InterPro" id="IPR000847">
    <property type="entry name" value="LysR_HTH_N"/>
</dbReference>
<evidence type="ECO:0000256" key="4">
    <source>
        <dbReference type="ARBA" id="ARBA00023163"/>
    </source>
</evidence>
<evidence type="ECO:0000313" key="8">
    <source>
        <dbReference type="Proteomes" id="UP000078558"/>
    </source>
</evidence>
<gene>
    <name evidence="6" type="ORF">ODI_01568</name>
    <name evidence="7" type="ORF">ODI_R1778</name>
</gene>
<reference evidence="7 8" key="2">
    <citation type="submission" date="2017-08" db="EMBL/GenBank/DDBJ databases">
        <authorList>
            <person name="de Groot N.N."/>
        </authorList>
    </citation>
    <scope>NUCLEOTIDE SEQUENCE [LARGE SCALE GENOMIC DNA]</scope>
    <source>
        <strain evidence="7">Orrdi1</strain>
    </source>
</reference>
<dbReference type="InterPro" id="IPR058163">
    <property type="entry name" value="LysR-type_TF_proteobact-type"/>
</dbReference>
<protein>
    <submittedName>
        <fullName evidence="6">Transcriptional regulator, LysR family</fullName>
    </submittedName>
</protein>
<organism evidence="6 8">
    <name type="scientific">Orrella dioscoreae</name>
    <dbReference type="NCBI Taxonomy" id="1851544"/>
    <lineage>
        <taxon>Bacteria</taxon>
        <taxon>Pseudomonadati</taxon>
        <taxon>Pseudomonadota</taxon>
        <taxon>Betaproteobacteria</taxon>
        <taxon>Burkholderiales</taxon>
        <taxon>Alcaligenaceae</taxon>
        <taxon>Orrella</taxon>
    </lineage>
</organism>
<dbReference type="InterPro" id="IPR036390">
    <property type="entry name" value="WH_DNA-bd_sf"/>
</dbReference>
<dbReference type="Pfam" id="PF03466">
    <property type="entry name" value="LysR_substrate"/>
    <property type="match status" value="1"/>
</dbReference>
<evidence type="ECO:0000256" key="2">
    <source>
        <dbReference type="ARBA" id="ARBA00023015"/>
    </source>
</evidence>
<dbReference type="STRING" id="1851544.ODI_01568"/>
<proteinExistence type="inferred from homology"/>
<keyword evidence="3" id="KW-0238">DNA-binding</keyword>
<dbReference type="EMBL" id="LT907988">
    <property type="protein sequence ID" value="SOE48998.1"/>
    <property type="molecule type" value="Genomic_DNA"/>
</dbReference>
<dbReference type="SUPFAM" id="SSF53850">
    <property type="entry name" value="Periplasmic binding protein-like II"/>
    <property type="match status" value="1"/>
</dbReference>
<dbReference type="InterPro" id="IPR005119">
    <property type="entry name" value="LysR_subst-bd"/>
</dbReference>
<evidence type="ECO:0000256" key="1">
    <source>
        <dbReference type="ARBA" id="ARBA00009437"/>
    </source>
</evidence>
<sequence length="304" mass="33803">MNLNRLNWNDLRIFLAVGQASTLSAAARRLGVNESTASRHISHLEQAIGELVFTRDHQGFHLTPRGRELLEHVQAMEKGALGFAEALSGTQQDVAGRVRVATMEGIATLYLSGAFAELRRRHPALEVELLTSAELVHVNRRQADVFLSFFPSEGRGLEAAPVGEFQLHLYGSEAYLATHGRPASRADLSRHVFVSYVDDLVQLDTVRWLSEGVEDPKVVFHSTSMLAQMFAAAAGTGLVMLPTFARAERFGLTPILAQEVRVPRIIWLTVHRDQQYSRRVKAVTGFLREILRRDYPCAPGIKPT</sequence>
<dbReference type="GO" id="GO:0003700">
    <property type="term" value="F:DNA-binding transcription factor activity"/>
    <property type="evidence" value="ECO:0007669"/>
    <property type="project" value="InterPro"/>
</dbReference>
<evidence type="ECO:0000259" key="5">
    <source>
        <dbReference type="PROSITE" id="PS50931"/>
    </source>
</evidence>